<organism evidence="2 3">
    <name type="scientific">Candidatus Oscillibacter excrementigallinarum</name>
    <dbReference type="NCBI Taxonomy" id="2838716"/>
    <lineage>
        <taxon>Bacteria</taxon>
        <taxon>Bacillati</taxon>
        <taxon>Bacillota</taxon>
        <taxon>Clostridia</taxon>
        <taxon>Eubacteriales</taxon>
        <taxon>Oscillospiraceae</taxon>
        <taxon>Oscillibacter</taxon>
    </lineage>
</organism>
<name>A0A9D2LH52_9FIRM</name>
<evidence type="ECO:0000256" key="1">
    <source>
        <dbReference type="SAM" id="Phobius"/>
    </source>
</evidence>
<evidence type="ECO:0000313" key="2">
    <source>
        <dbReference type="EMBL" id="HJB12420.1"/>
    </source>
</evidence>
<evidence type="ECO:0000313" key="3">
    <source>
        <dbReference type="Proteomes" id="UP000823824"/>
    </source>
</evidence>
<keyword evidence="1" id="KW-1133">Transmembrane helix</keyword>
<accession>A0A9D2LH52</accession>
<reference evidence="2" key="2">
    <citation type="submission" date="2021-04" db="EMBL/GenBank/DDBJ databases">
        <authorList>
            <person name="Gilroy R."/>
        </authorList>
    </citation>
    <scope>NUCLEOTIDE SEQUENCE</scope>
    <source>
        <strain evidence="2">ChiBcec18-1249</strain>
    </source>
</reference>
<reference evidence="2" key="1">
    <citation type="journal article" date="2021" name="PeerJ">
        <title>Extensive microbial diversity within the chicken gut microbiome revealed by metagenomics and culture.</title>
        <authorList>
            <person name="Gilroy R."/>
            <person name="Ravi A."/>
            <person name="Getino M."/>
            <person name="Pursley I."/>
            <person name="Horton D.L."/>
            <person name="Alikhan N.F."/>
            <person name="Baker D."/>
            <person name="Gharbi K."/>
            <person name="Hall N."/>
            <person name="Watson M."/>
            <person name="Adriaenssens E.M."/>
            <person name="Foster-Nyarko E."/>
            <person name="Jarju S."/>
            <person name="Secka A."/>
            <person name="Antonio M."/>
            <person name="Oren A."/>
            <person name="Chaudhuri R.R."/>
            <person name="La Ragione R."/>
            <person name="Hildebrand F."/>
            <person name="Pallen M.J."/>
        </authorList>
    </citation>
    <scope>NUCLEOTIDE SEQUENCE</scope>
    <source>
        <strain evidence="2">ChiBcec18-1249</strain>
    </source>
</reference>
<sequence length="189" mass="21672">MEEKLKKYLRPGEQVRWQGQPAPFSLLEGKMKTRILTKWIVTVVLGAALLAVYLSGNQAPSMGFIGLVLLVVVVILASPLVEYRNVQGMRYWVTDQRVILMTRNQTFYYMELDKIDRYQVLESTAAEKCLILGSYLFEEGDKQTRWRACHPKTDIQGHDHPDQAIGMILYGIRDAAAVEKLLRQRRTVS</sequence>
<keyword evidence="1" id="KW-0812">Transmembrane</keyword>
<feature type="transmembrane region" description="Helical" evidence="1">
    <location>
        <begin position="35"/>
        <end position="56"/>
    </location>
</feature>
<gene>
    <name evidence="2" type="ORF">H9787_01760</name>
</gene>
<comment type="caution">
    <text evidence="2">The sequence shown here is derived from an EMBL/GenBank/DDBJ whole genome shotgun (WGS) entry which is preliminary data.</text>
</comment>
<protein>
    <submittedName>
        <fullName evidence="2">Uncharacterized protein</fullName>
    </submittedName>
</protein>
<proteinExistence type="predicted"/>
<keyword evidence="1" id="KW-0472">Membrane</keyword>
<dbReference type="AlphaFoldDB" id="A0A9D2LH52"/>
<feature type="transmembrane region" description="Helical" evidence="1">
    <location>
        <begin position="62"/>
        <end position="81"/>
    </location>
</feature>
<dbReference type="Proteomes" id="UP000823824">
    <property type="component" value="Unassembled WGS sequence"/>
</dbReference>
<dbReference type="EMBL" id="DWZJ01000013">
    <property type="protein sequence ID" value="HJB12420.1"/>
    <property type="molecule type" value="Genomic_DNA"/>
</dbReference>